<feature type="compositionally biased region" description="Basic and acidic residues" evidence="1">
    <location>
        <begin position="76"/>
        <end position="115"/>
    </location>
</feature>
<dbReference type="VEuPathDB" id="FungiDB:PV07_10224"/>
<name>A0A0D2BZM0_9EURO</name>
<dbReference type="GeneID" id="27349418"/>
<evidence type="ECO:0000256" key="1">
    <source>
        <dbReference type="SAM" id="MobiDB-lite"/>
    </source>
</evidence>
<feature type="compositionally biased region" description="Polar residues" evidence="1">
    <location>
        <begin position="50"/>
        <end position="60"/>
    </location>
</feature>
<dbReference type="RefSeq" id="XP_016244729.1">
    <property type="nucleotide sequence ID" value="XM_016397538.1"/>
</dbReference>
<proteinExistence type="predicted"/>
<accession>A0A0D2BZM0</accession>
<protein>
    <submittedName>
        <fullName evidence="2">Uncharacterized protein</fullName>
    </submittedName>
</protein>
<evidence type="ECO:0000313" key="2">
    <source>
        <dbReference type="EMBL" id="KIW24513.1"/>
    </source>
</evidence>
<gene>
    <name evidence="2" type="ORF">PV07_10224</name>
</gene>
<keyword evidence="3" id="KW-1185">Reference proteome</keyword>
<sequence length="115" mass="12263">MGFNPKIAGRTNNKRNPGSESEADGGSHKDGNSLDDVTDQDRGDSGYDSAVQSPSPLSETDGQKPRPLAAAEPEEKEAGEVLSKTDELSEREAREAQPDDIANKTDNFSERGDTA</sequence>
<evidence type="ECO:0000313" key="3">
    <source>
        <dbReference type="Proteomes" id="UP000054466"/>
    </source>
</evidence>
<dbReference type="AlphaFoldDB" id="A0A0D2BZM0"/>
<feature type="compositionally biased region" description="Polar residues" evidence="1">
    <location>
        <begin position="10"/>
        <end position="19"/>
    </location>
</feature>
<dbReference type="EMBL" id="KN847045">
    <property type="protein sequence ID" value="KIW24513.1"/>
    <property type="molecule type" value="Genomic_DNA"/>
</dbReference>
<dbReference type="HOGENOM" id="CLU_2108763_0_0_1"/>
<dbReference type="Proteomes" id="UP000054466">
    <property type="component" value="Unassembled WGS sequence"/>
</dbReference>
<reference evidence="2 3" key="1">
    <citation type="submission" date="2015-01" db="EMBL/GenBank/DDBJ databases">
        <title>The Genome Sequence of Cladophialophora immunda CBS83496.</title>
        <authorList>
            <consortium name="The Broad Institute Genomics Platform"/>
            <person name="Cuomo C."/>
            <person name="de Hoog S."/>
            <person name="Gorbushina A."/>
            <person name="Stielow B."/>
            <person name="Teixiera M."/>
            <person name="Abouelleil A."/>
            <person name="Chapman S.B."/>
            <person name="Priest M."/>
            <person name="Young S.K."/>
            <person name="Wortman J."/>
            <person name="Nusbaum C."/>
            <person name="Birren B."/>
        </authorList>
    </citation>
    <scope>NUCLEOTIDE SEQUENCE [LARGE SCALE GENOMIC DNA]</scope>
    <source>
        <strain evidence="2 3">CBS 83496</strain>
    </source>
</reference>
<feature type="region of interest" description="Disordered" evidence="1">
    <location>
        <begin position="1"/>
        <end position="115"/>
    </location>
</feature>
<organism evidence="2 3">
    <name type="scientific">Cladophialophora immunda</name>
    <dbReference type="NCBI Taxonomy" id="569365"/>
    <lineage>
        <taxon>Eukaryota</taxon>
        <taxon>Fungi</taxon>
        <taxon>Dikarya</taxon>
        <taxon>Ascomycota</taxon>
        <taxon>Pezizomycotina</taxon>
        <taxon>Eurotiomycetes</taxon>
        <taxon>Chaetothyriomycetidae</taxon>
        <taxon>Chaetothyriales</taxon>
        <taxon>Herpotrichiellaceae</taxon>
        <taxon>Cladophialophora</taxon>
    </lineage>
</organism>